<dbReference type="PANTHER" id="PTHR42748">
    <property type="entry name" value="NITROGEN METABOLITE REPRESSION PROTEIN NMRA FAMILY MEMBER"/>
    <property type="match status" value="1"/>
</dbReference>
<organism evidence="4 5">
    <name type="scientific">Oceanicoccus sagamiensis</name>
    <dbReference type="NCBI Taxonomy" id="716816"/>
    <lineage>
        <taxon>Bacteria</taxon>
        <taxon>Pseudomonadati</taxon>
        <taxon>Pseudomonadota</taxon>
        <taxon>Gammaproteobacteria</taxon>
        <taxon>Cellvibrionales</taxon>
        <taxon>Spongiibacteraceae</taxon>
        <taxon>Oceanicoccus</taxon>
    </lineage>
</organism>
<evidence type="ECO:0000313" key="5">
    <source>
        <dbReference type="Proteomes" id="UP000193450"/>
    </source>
</evidence>
<evidence type="ECO:0000259" key="3">
    <source>
        <dbReference type="Pfam" id="PF05368"/>
    </source>
</evidence>
<comment type="similarity">
    <text evidence="1">Belongs to the NmrA-type oxidoreductase family.</text>
</comment>
<dbReference type="InterPro" id="IPR036291">
    <property type="entry name" value="NAD(P)-bd_dom_sf"/>
</dbReference>
<evidence type="ECO:0000256" key="2">
    <source>
        <dbReference type="ARBA" id="ARBA00022857"/>
    </source>
</evidence>
<gene>
    <name evidence="4" type="ORF">BST96_02940</name>
</gene>
<feature type="domain" description="NmrA-like" evidence="3">
    <location>
        <begin position="3"/>
        <end position="244"/>
    </location>
</feature>
<dbReference type="Proteomes" id="UP000193450">
    <property type="component" value="Chromosome"/>
</dbReference>
<evidence type="ECO:0000256" key="1">
    <source>
        <dbReference type="ARBA" id="ARBA00006328"/>
    </source>
</evidence>
<dbReference type="InterPro" id="IPR008030">
    <property type="entry name" value="NmrA-like"/>
</dbReference>
<accession>A0A1X9N9P4</accession>
<keyword evidence="5" id="KW-1185">Reference proteome</keyword>
<dbReference type="PANTHER" id="PTHR42748:SF7">
    <property type="entry name" value="NMRA LIKE REDOX SENSOR 1-RELATED"/>
    <property type="match status" value="1"/>
</dbReference>
<dbReference type="InterPro" id="IPR051164">
    <property type="entry name" value="NmrA-like_oxidored"/>
</dbReference>
<dbReference type="OrthoDB" id="6434603at2"/>
<proteinExistence type="inferred from homology"/>
<evidence type="ECO:0000313" key="4">
    <source>
        <dbReference type="EMBL" id="ARN73152.1"/>
    </source>
</evidence>
<name>A0A1X9N9P4_9GAMM</name>
<sequence>MDNKTVTVFGASGRQGLAQIRQLRAQGYWVRAVSRSPERFYTREFEGVAVVQADYNDLNSLVKACDNADAVFFTHPMFEDALHVNDHIARVGEAAKIVGVKRLVYNTSSWVPDTPCGEPNYDGNLIRENIFAACGVPLTVIRPVLFMDNLLTNWVKPALVNEGVYRYPHQPTMRANWICLDDVAKFMIAAIQREDLIGERIIIGGPDALLPDEVASHLSQAFGKTISFEYITPRHYGEFMHDVFGDVSPLDRESYAAALDDFYQYNNKTNGRAFLVDMQPVLKRIPIKLTSMAEWAKQQDWVLRDNGPSGG</sequence>
<dbReference type="RefSeq" id="WP_085757251.1">
    <property type="nucleotide sequence ID" value="NZ_CP019343.1"/>
</dbReference>
<dbReference type="KEGG" id="osg:BST96_02940"/>
<dbReference type="STRING" id="716816.BST96_02940"/>
<dbReference type="AlphaFoldDB" id="A0A1X9N9P4"/>
<dbReference type="EMBL" id="CP019343">
    <property type="protein sequence ID" value="ARN73152.1"/>
    <property type="molecule type" value="Genomic_DNA"/>
</dbReference>
<protein>
    <recommendedName>
        <fullName evidence="3">NmrA-like domain-containing protein</fullName>
    </recommendedName>
</protein>
<reference evidence="4 5" key="1">
    <citation type="submission" date="2016-11" db="EMBL/GenBank/DDBJ databases">
        <title>Trade-off between light-utilization and light-protection in marine flavobacteria.</title>
        <authorList>
            <person name="Kumagai Y."/>
        </authorList>
    </citation>
    <scope>NUCLEOTIDE SEQUENCE [LARGE SCALE GENOMIC DNA]</scope>
    <source>
        <strain evidence="4 5">NBRC 107125</strain>
    </source>
</reference>
<dbReference type="Gene3D" id="3.40.50.720">
    <property type="entry name" value="NAD(P)-binding Rossmann-like Domain"/>
    <property type="match status" value="1"/>
</dbReference>
<dbReference type="Pfam" id="PF05368">
    <property type="entry name" value="NmrA"/>
    <property type="match status" value="1"/>
</dbReference>
<dbReference type="SUPFAM" id="SSF51735">
    <property type="entry name" value="NAD(P)-binding Rossmann-fold domains"/>
    <property type="match status" value="1"/>
</dbReference>
<keyword evidence="2" id="KW-0521">NADP</keyword>